<dbReference type="SUPFAM" id="SSF55073">
    <property type="entry name" value="Nucleotide cyclase"/>
    <property type="match status" value="1"/>
</dbReference>
<dbReference type="InterPro" id="IPR029787">
    <property type="entry name" value="Nucleotide_cyclase"/>
</dbReference>
<dbReference type="InterPro" id="IPR052155">
    <property type="entry name" value="Biofilm_reg_signaling"/>
</dbReference>
<accession>A0A3E3I1M5</accession>
<dbReference type="GO" id="GO:0007165">
    <property type="term" value="P:signal transduction"/>
    <property type="evidence" value="ECO:0007669"/>
    <property type="project" value="InterPro"/>
</dbReference>
<proteinExistence type="predicted"/>
<protein>
    <submittedName>
        <fullName evidence="5">Sensor domain-containing diguanylate cyclase</fullName>
    </submittedName>
</protein>
<evidence type="ECO:0000259" key="4">
    <source>
        <dbReference type="PROSITE" id="PS50887"/>
    </source>
</evidence>
<dbReference type="SMART" id="SM00267">
    <property type="entry name" value="GGDEF"/>
    <property type="match status" value="1"/>
</dbReference>
<evidence type="ECO:0000256" key="1">
    <source>
        <dbReference type="SAM" id="Coils"/>
    </source>
</evidence>
<feature type="transmembrane region" description="Helical" evidence="2">
    <location>
        <begin position="6"/>
        <end position="27"/>
    </location>
</feature>
<dbReference type="CDD" id="cd01949">
    <property type="entry name" value="GGDEF"/>
    <property type="match status" value="1"/>
</dbReference>
<organism evidence="5 6">
    <name type="scientific">Eisenbergiella massiliensis</name>
    <dbReference type="NCBI Taxonomy" id="1720294"/>
    <lineage>
        <taxon>Bacteria</taxon>
        <taxon>Bacillati</taxon>
        <taxon>Bacillota</taxon>
        <taxon>Clostridia</taxon>
        <taxon>Lachnospirales</taxon>
        <taxon>Lachnospiraceae</taxon>
        <taxon>Eisenbergiella</taxon>
    </lineage>
</organism>
<dbReference type="EMBL" id="QVLV01000012">
    <property type="protein sequence ID" value="RGE58292.1"/>
    <property type="molecule type" value="Genomic_DNA"/>
</dbReference>
<keyword evidence="2" id="KW-0472">Membrane</keyword>
<evidence type="ECO:0000313" key="5">
    <source>
        <dbReference type="EMBL" id="RGE58292.1"/>
    </source>
</evidence>
<evidence type="ECO:0000313" key="6">
    <source>
        <dbReference type="Proteomes" id="UP000260812"/>
    </source>
</evidence>
<reference evidence="5" key="1">
    <citation type="submission" date="2018-08" db="EMBL/GenBank/DDBJ databases">
        <title>A genome reference for cultivated species of the human gut microbiota.</title>
        <authorList>
            <person name="Zou Y."/>
            <person name="Xue W."/>
            <person name="Luo G."/>
        </authorList>
    </citation>
    <scope>NUCLEOTIDE SEQUENCE [LARGE SCALE GENOMIC DNA]</scope>
    <source>
        <strain evidence="5">TF05-5AC</strain>
    </source>
</reference>
<feature type="domain" description="GGDEF" evidence="4">
    <location>
        <begin position="503"/>
        <end position="638"/>
    </location>
</feature>
<dbReference type="PROSITE" id="PS50885">
    <property type="entry name" value="HAMP"/>
    <property type="match status" value="1"/>
</dbReference>
<dbReference type="PANTHER" id="PTHR44757">
    <property type="entry name" value="DIGUANYLATE CYCLASE DGCP"/>
    <property type="match status" value="1"/>
</dbReference>
<dbReference type="PROSITE" id="PS50887">
    <property type="entry name" value="GGDEF"/>
    <property type="match status" value="1"/>
</dbReference>
<dbReference type="GO" id="GO:0016020">
    <property type="term" value="C:membrane"/>
    <property type="evidence" value="ECO:0007669"/>
    <property type="project" value="InterPro"/>
</dbReference>
<dbReference type="Proteomes" id="UP000260812">
    <property type="component" value="Unassembled WGS sequence"/>
</dbReference>
<comment type="caution">
    <text evidence="5">The sequence shown here is derived from an EMBL/GenBank/DDBJ whole genome shotgun (WGS) entry which is preliminary data.</text>
</comment>
<gene>
    <name evidence="5" type="ORF">DXC51_17535</name>
</gene>
<dbReference type="AlphaFoldDB" id="A0A3E3I1M5"/>
<dbReference type="PANTHER" id="PTHR44757:SF2">
    <property type="entry name" value="BIOFILM ARCHITECTURE MAINTENANCE PROTEIN MBAA"/>
    <property type="match status" value="1"/>
</dbReference>
<evidence type="ECO:0000256" key="2">
    <source>
        <dbReference type="SAM" id="Phobius"/>
    </source>
</evidence>
<dbReference type="InterPro" id="IPR000160">
    <property type="entry name" value="GGDEF_dom"/>
</dbReference>
<evidence type="ECO:0000259" key="3">
    <source>
        <dbReference type="PROSITE" id="PS50885"/>
    </source>
</evidence>
<dbReference type="Gene3D" id="6.10.340.10">
    <property type="match status" value="1"/>
</dbReference>
<keyword evidence="2" id="KW-0812">Transmembrane</keyword>
<keyword evidence="1" id="KW-0175">Coiled coil</keyword>
<feature type="domain" description="HAMP" evidence="3">
    <location>
        <begin position="310"/>
        <end position="362"/>
    </location>
</feature>
<keyword evidence="6" id="KW-1185">Reference proteome</keyword>
<feature type="coiled-coil region" evidence="1">
    <location>
        <begin position="37"/>
        <end position="68"/>
    </location>
</feature>
<dbReference type="RefSeq" id="WP_117545052.1">
    <property type="nucleotide sequence ID" value="NZ_JBKUNB010000041.1"/>
</dbReference>
<feature type="transmembrane region" description="Helical" evidence="2">
    <location>
        <begin position="286"/>
        <end position="308"/>
    </location>
</feature>
<sequence length="638" mass="72992">MQKIFIRYMSAVVIVALLAILAMNWGLQEFNARNRMMENSEMKLDQIVQTLENNEVELQNLKDSLSEDYLTRAYAFAYIIEQNPEVLGSQSELERIARLLNVDELHVIDENGILFAGSVPLYFGMDFHDTDQTREFLPILEEPDSYLVQDIRPNGYEQKVFQYIGVARKDQKGIVQVGMAPTRMLEAQKRNQLEYILSRMPLDSGTMLFTVDKDTQKVLIYYNERMDEYDLSEFGATPDALAGLSSGVFMEEGGQRIFYVTREYGNILLGMGKTSKALYKDRNLQLFLTMAFLIFACLIMISVINWLLKIKIVNGIHRITDDLSKITEGRLDTVVNVDNNPEFRLLSQGINKMVQGILNATVRVSQVIDVVDMPIGVFEYGKDSREVMATDRLRLVLGWTEEEGKKLYQDKENFEKRLREILCRPAAGEKNVYQVSEKPEKWVRLQMNSDENGTFGIAADVTKDMQEKWKIQHERDYDSLTGLCNIDTFKKEVSLVLEQGNPGAAAMVMMDLDNFKGINDRYGHDWGDEYLRRCARILEKSNGERGIAARRSGDEFCLFLHHFSSREEIANYMEELYGEIRAGEITFPDGSTGFLRISSGLAWYGESLSSGSMLLRAADYALYDAKNNGKGIWKQYSL</sequence>
<name>A0A3E3I1M5_9FIRM</name>
<dbReference type="SUPFAM" id="SSF158472">
    <property type="entry name" value="HAMP domain-like"/>
    <property type="match status" value="1"/>
</dbReference>
<dbReference type="InterPro" id="IPR003660">
    <property type="entry name" value="HAMP_dom"/>
</dbReference>
<dbReference type="Pfam" id="PF00990">
    <property type="entry name" value="GGDEF"/>
    <property type="match status" value="1"/>
</dbReference>
<dbReference type="GeneID" id="97988621"/>
<dbReference type="NCBIfam" id="TIGR00254">
    <property type="entry name" value="GGDEF"/>
    <property type="match status" value="1"/>
</dbReference>
<dbReference type="InterPro" id="IPR043128">
    <property type="entry name" value="Rev_trsase/Diguanyl_cyclase"/>
</dbReference>
<dbReference type="Gene3D" id="3.30.70.270">
    <property type="match status" value="1"/>
</dbReference>
<keyword evidence="2" id="KW-1133">Transmembrane helix</keyword>